<dbReference type="AlphaFoldDB" id="A0A540MUP5"/>
<evidence type="ECO:0000256" key="8">
    <source>
        <dbReference type="SAM" id="Coils"/>
    </source>
</evidence>
<keyword evidence="4 8" id="KW-0175">Coiled coil</keyword>
<evidence type="ECO:0000256" key="3">
    <source>
        <dbReference type="ARBA" id="ARBA00022840"/>
    </source>
</evidence>
<feature type="region of interest" description="Disordered" evidence="9">
    <location>
        <begin position="1"/>
        <end position="20"/>
    </location>
</feature>
<dbReference type="PROSITE" id="PS50067">
    <property type="entry name" value="KINESIN_MOTOR_2"/>
    <property type="match status" value="1"/>
</dbReference>
<keyword evidence="1" id="KW-0493">Microtubule</keyword>
<feature type="domain" description="Kinesin motor" evidence="10">
    <location>
        <begin position="227"/>
        <end position="526"/>
    </location>
</feature>
<dbReference type="InterPro" id="IPR001752">
    <property type="entry name" value="Kinesin_motor_dom"/>
</dbReference>
<evidence type="ECO:0000256" key="6">
    <source>
        <dbReference type="ARBA" id="ARBA00034488"/>
    </source>
</evidence>
<feature type="coiled-coil region" evidence="8">
    <location>
        <begin position="814"/>
        <end position="890"/>
    </location>
</feature>
<dbReference type="PANTHER" id="PTHR37739:SF8">
    <property type="entry name" value="KINESIN-LIKE PROTEIN KIN-12D"/>
    <property type="match status" value="1"/>
</dbReference>
<dbReference type="FunFam" id="3.40.850.10:FF:000033">
    <property type="entry name" value="Kinesin-like protein KIN-12E"/>
    <property type="match status" value="1"/>
</dbReference>
<feature type="coiled-coil region" evidence="8">
    <location>
        <begin position="1134"/>
        <end position="1168"/>
    </location>
</feature>
<dbReference type="InterPro" id="IPR036961">
    <property type="entry name" value="Kinesin_motor_dom_sf"/>
</dbReference>
<feature type="compositionally biased region" description="Basic and acidic residues" evidence="9">
    <location>
        <begin position="1"/>
        <end position="18"/>
    </location>
</feature>
<dbReference type="InterPro" id="IPR027417">
    <property type="entry name" value="P-loop_NTPase"/>
</dbReference>
<keyword evidence="12" id="KW-1185">Reference proteome</keyword>
<keyword evidence="5 7" id="KW-0505">Motor protein</keyword>
<sequence length="1257" mass="143142">MLRDFKFLRSNSGKKEEAENVPVNLKDLSAIRVSSESSRTPFNRIQDQAELPKPEQEVGIPSRVEKTPTKASKAKVSDPALPLRTPGKYGTPKRFGWAQKTEPSSTIAGDSHEDGANCSTQESRGGGGAGNGGLENVTPRVIRTVGRAASSYSGSNSTQTTPSKSVSKPPNLGFQNKADGSVGPRVGNFAALYKGIPISYSPYTVVNTVEVPHFDLKEDPSFWIDHNVQVLIRVRPLNSMERSLHGYSRCLKQESAQTISWIGQPESRFTFDHVACETVDQQMLFRMAGLPMVENCLSGYNSCMFAYGQTGSGKTHTMLGEIDDLETKPGPNRGMTPQIFEFLFARIQAEEEIRRDEKLKYNCKCSFLEIYNEQITDLLDPSSTNLLLREDVKKGVYVENLSKFEVYTVSDILRLLIQGSSNRKVAATNMNRESSRSQSVFTCVIESRWEKDSTTNLRFARLNLVDLAGSERQKTSGAEGERLKEAANINKSLSTLGHVIMVLVDMAHAKLKHVPYRDSRLTFLLQVDFVPLKHLSTLKFAQRAKLIQNNAVVNEDATGDIMALQHQIRLLKVLKYLETTLAGALRRQQMAEATIKQLEAENEQLNRLVCQIEEDTRGTKMMLRFREDKIQTMESLLSGSIPVESYLLDENRALSEEIQLIQAKLDKNPEVTRFALENIRLLDQLRIFEEFYEEGETEMLLYEPLLYFTHTYMFIFLVSVEKYCPELEECRRSLNTCLKENEKLNREIDDLQTMLNKLQCTPIDQNDCVALKVHNAVPIGEMVPKLDPQIKHAQEILNLQLELDIVNIILKEERTSQEERVHFLNKDLQLANEELFVISKQRNDASSQLEEAKSVIEALESQQLLSINELEDLSKLLSERELELRALKEQRTFKEFRDLSPLNCSNNQDSPLQGNLKRMLDSLENAKRLNTSLSDRAFQVSNEEEMDEVHKQVEIETAEVIVCMQEELGMLQQQVQNGHLKDLEMNKNVMILETELKEVQEKFYMLNEDNERLSKELEEKDGEVRMLSQEWTLLSSEIKEVLSDGCEELDDASNQLNLISDSLPQKRIWISEQVGRIMRIISEKEFLIDELRKCLEDATNKKCDVECMLNSMRGATMAITEAREHECCEKEKEMIMLTTQLNAESSRVEKLENRVKVLEKQIRKTSVCATVAFVVVDKLAKMNLSNEDALKCKSIQLNESEDLISTKVAILSDWEFVIAEAEIKVQSLNAEVEELKRTCANLRWELSKEREHAFTIE</sequence>
<dbReference type="EMBL" id="VIEB01000186">
    <property type="protein sequence ID" value="TQE01953.1"/>
    <property type="molecule type" value="Genomic_DNA"/>
</dbReference>
<dbReference type="InterPro" id="IPR019821">
    <property type="entry name" value="Kinesin_motor_CS"/>
</dbReference>
<evidence type="ECO:0000256" key="2">
    <source>
        <dbReference type="ARBA" id="ARBA00022741"/>
    </source>
</evidence>
<dbReference type="SMART" id="SM00129">
    <property type="entry name" value="KISc"/>
    <property type="match status" value="1"/>
</dbReference>
<dbReference type="Gene3D" id="3.40.850.10">
    <property type="entry name" value="Kinesin motor domain"/>
    <property type="match status" value="1"/>
</dbReference>
<feature type="coiled-coil region" evidence="8">
    <location>
        <begin position="581"/>
        <end position="615"/>
    </location>
</feature>
<dbReference type="STRING" id="106549.A0A540MUP5"/>
<dbReference type="Proteomes" id="UP000315295">
    <property type="component" value="Unassembled WGS sequence"/>
</dbReference>
<proteinExistence type="inferred from homology"/>
<dbReference type="GO" id="GO:0005874">
    <property type="term" value="C:microtubule"/>
    <property type="evidence" value="ECO:0007669"/>
    <property type="project" value="UniProtKB-KW"/>
</dbReference>
<dbReference type="GO" id="GO:0007018">
    <property type="term" value="P:microtubule-based movement"/>
    <property type="evidence" value="ECO:0007669"/>
    <property type="project" value="InterPro"/>
</dbReference>
<keyword evidence="3 7" id="KW-0067">ATP-binding</keyword>
<dbReference type="InterPro" id="IPR044986">
    <property type="entry name" value="KIF15/KIN-12"/>
</dbReference>
<feature type="binding site" evidence="7">
    <location>
        <begin position="308"/>
        <end position="315"/>
    </location>
    <ligand>
        <name>ATP</name>
        <dbReference type="ChEBI" id="CHEBI:30616"/>
    </ligand>
</feature>
<gene>
    <name evidence="11" type="ORF">C1H46_012451</name>
</gene>
<feature type="compositionally biased region" description="Gly residues" evidence="9">
    <location>
        <begin position="124"/>
        <end position="133"/>
    </location>
</feature>
<dbReference type="PROSITE" id="PS00411">
    <property type="entry name" value="KINESIN_MOTOR_1"/>
    <property type="match status" value="1"/>
</dbReference>
<organism evidence="11 12">
    <name type="scientific">Malus baccata</name>
    <name type="common">Siberian crab apple</name>
    <name type="synonym">Pyrus baccata</name>
    <dbReference type="NCBI Taxonomy" id="106549"/>
    <lineage>
        <taxon>Eukaryota</taxon>
        <taxon>Viridiplantae</taxon>
        <taxon>Streptophyta</taxon>
        <taxon>Embryophyta</taxon>
        <taxon>Tracheophyta</taxon>
        <taxon>Spermatophyta</taxon>
        <taxon>Magnoliopsida</taxon>
        <taxon>eudicotyledons</taxon>
        <taxon>Gunneridae</taxon>
        <taxon>Pentapetalae</taxon>
        <taxon>rosids</taxon>
        <taxon>fabids</taxon>
        <taxon>Rosales</taxon>
        <taxon>Rosaceae</taxon>
        <taxon>Amygdaloideae</taxon>
        <taxon>Maleae</taxon>
        <taxon>Malus</taxon>
    </lineage>
</organism>
<reference evidence="11 12" key="1">
    <citation type="journal article" date="2019" name="G3 (Bethesda)">
        <title>Sequencing of a Wild Apple (Malus baccata) Genome Unravels the Differences Between Cultivated and Wild Apple Species Regarding Disease Resistance and Cold Tolerance.</title>
        <authorList>
            <person name="Chen X."/>
        </authorList>
    </citation>
    <scope>NUCLEOTIDE SEQUENCE [LARGE SCALE GENOMIC DNA]</scope>
    <source>
        <strain evidence="12">cv. Shandingzi</strain>
        <tissue evidence="11">Leaves</tissue>
    </source>
</reference>
<keyword evidence="2 7" id="KW-0547">Nucleotide-binding</keyword>
<protein>
    <recommendedName>
        <fullName evidence="10">Kinesin motor domain-containing protein</fullName>
    </recommendedName>
</protein>
<feature type="coiled-coil region" evidence="8">
    <location>
        <begin position="727"/>
        <end position="761"/>
    </location>
</feature>
<feature type="coiled-coil region" evidence="8">
    <location>
        <begin position="996"/>
        <end position="1030"/>
    </location>
</feature>
<dbReference type="SUPFAM" id="SSF52540">
    <property type="entry name" value="P-loop containing nucleoside triphosphate hydrolases"/>
    <property type="match status" value="1"/>
</dbReference>
<dbReference type="GO" id="GO:0005524">
    <property type="term" value="F:ATP binding"/>
    <property type="evidence" value="ECO:0007669"/>
    <property type="project" value="UniProtKB-UniRule"/>
</dbReference>
<evidence type="ECO:0000259" key="10">
    <source>
        <dbReference type="PROSITE" id="PS50067"/>
    </source>
</evidence>
<comment type="caution">
    <text evidence="11">The sequence shown here is derived from an EMBL/GenBank/DDBJ whole genome shotgun (WGS) entry which is preliminary data.</text>
</comment>
<evidence type="ECO:0000313" key="11">
    <source>
        <dbReference type="EMBL" id="TQE01953.1"/>
    </source>
</evidence>
<evidence type="ECO:0000256" key="4">
    <source>
        <dbReference type="ARBA" id="ARBA00023054"/>
    </source>
</evidence>
<accession>A0A540MUP5</accession>
<dbReference type="GO" id="GO:0008017">
    <property type="term" value="F:microtubule binding"/>
    <property type="evidence" value="ECO:0007669"/>
    <property type="project" value="InterPro"/>
</dbReference>
<comment type="similarity">
    <text evidence="6">Belongs to the TRAFAC class myosin-kinesin ATPase superfamily. Kinesin family. KIN-12 subfamily.</text>
</comment>
<evidence type="ECO:0000256" key="1">
    <source>
        <dbReference type="ARBA" id="ARBA00022701"/>
    </source>
</evidence>
<feature type="compositionally biased region" description="Polar residues" evidence="9">
    <location>
        <begin position="150"/>
        <end position="168"/>
    </location>
</feature>
<feature type="compositionally biased region" description="Polar residues" evidence="9">
    <location>
        <begin position="33"/>
        <end position="46"/>
    </location>
</feature>
<dbReference type="PANTHER" id="PTHR37739">
    <property type="entry name" value="KINESIN-LIKE PROTEIN KIN-12D"/>
    <property type="match status" value="1"/>
</dbReference>
<dbReference type="PRINTS" id="PR00380">
    <property type="entry name" value="KINESINHEAVY"/>
</dbReference>
<dbReference type="GO" id="GO:0003777">
    <property type="term" value="F:microtubule motor activity"/>
    <property type="evidence" value="ECO:0007669"/>
    <property type="project" value="InterPro"/>
</dbReference>
<evidence type="ECO:0000256" key="9">
    <source>
        <dbReference type="SAM" id="MobiDB-lite"/>
    </source>
</evidence>
<evidence type="ECO:0000313" key="12">
    <source>
        <dbReference type="Proteomes" id="UP000315295"/>
    </source>
</evidence>
<name>A0A540MUP5_MALBA</name>
<evidence type="ECO:0000256" key="5">
    <source>
        <dbReference type="ARBA" id="ARBA00023175"/>
    </source>
</evidence>
<evidence type="ECO:0000256" key="7">
    <source>
        <dbReference type="PROSITE-ProRule" id="PRU00283"/>
    </source>
</evidence>
<feature type="coiled-coil region" evidence="8">
    <location>
        <begin position="1211"/>
        <end position="1252"/>
    </location>
</feature>
<dbReference type="Pfam" id="PF00225">
    <property type="entry name" value="Kinesin"/>
    <property type="match status" value="1"/>
</dbReference>
<feature type="region of interest" description="Disordered" evidence="9">
    <location>
        <begin position="33"/>
        <end position="180"/>
    </location>
</feature>